<dbReference type="PIRSF" id="PIRSF036409">
    <property type="entry name" value="EutP_PduV"/>
    <property type="match status" value="1"/>
</dbReference>
<dbReference type="InterPro" id="IPR027417">
    <property type="entry name" value="P-loop_NTPase"/>
</dbReference>
<protein>
    <submittedName>
        <fullName evidence="2">Ethanolamine utilization protein EutP</fullName>
    </submittedName>
</protein>
<accession>A0A542D1Z5</accession>
<comment type="caution">
    <text evidence="2">The sequence shown here is derived from an EMBL/GenBank/DDBJ whole genome shotgun (WGS) entry which is preliminary data.</text>
</comment>
<reference evidence="2" key="2">
    <citation type="submission" date="2019-08" db="EMBL/GenBank/DDBJ databases">
        <title>Investigation of anaerobic lignin degradation for improved lignocellulosic biofuels.</title>
        <authorList>
            <person name="Deangelis K.PhD."/>
        </authorList>
    </citation>
    <scope>NUCLEOTIDE SEQUENCE [LARGE SCALE GENOMIC DNA]</scope>
    <source>
        <strain evidence="2">128R</strain>
    </source>
</reference>
<dbReference type="Pfam" id="PF10662">
    <property type="entry name" value="PduV-EutP"/>
    <property type="match status" value="1"/>
</dbReference>
<dbReference type="Gene3D" id="3.40.50.300">
    <property type="entry name" value="P-loop containing nucleotide triphosphate hydrolases"/>
    <property type="match status" value="1"/>
</dbReference>
<comment type="similarity">
    <text evidence="1">Belongs to the EutP/PduV family.</text>
</comment>
<organism evidence="2">
    <name type="scientific">Serratia fonticola</name>
    <dbReference type="NCBI Taxonomy" id="47917"/>
    <lineage>
        <taxon>Bacteria</taxon>
        <taxon>Pseudomonadati</taxon>
        <taxon>Pseudomonadota</taxon>
        <taxon>Gammaproteobacteria</taxon>
        <taxon>Enterobacterales</taxon>
        <taxon>Yersiniaceae</taxon>
        <taxon>Serratia</taxon>
    </lineage>
</organism>
<name>A0A542D1Z5_SERFO</name>
<dbReference type="InterPro" id="IPR012381">
    <property type="entry name" value="EutP_PduV"/>
</dbReference>
<dbReference type="OrthoDB" id="8586209at2"/>
<dbReference type="SUPFAM" id="SSF52540">
    <property type="entry name" value="P-loop containing nucleoside triphosphate hydrolases"/>
    <property type="match status" value="1"/>
</dbReference>
<dbReference type="GO" id="GO:0006576">
    <property type="term" value="P:biogenic amine metabolic process"/>
    <property type="evidence" value="ECO:0007669"/>
    <property type="project" value="InterPro"/>
</dbReference>
<sequence>MRRAIFVGAVGAGKTTLFNRLQGDDSQARKTQAVEFNDLGDIDTPGEYFSHPRLYHALISTLVDCELLIYVHAANDPHCRIPSGLLDIYPHMKRIAVITKADVADADVENVYTLLAENGFRPPIFVVNSVDAGSLTAFKAFLAAQSNPREENSDEKTDNRQ</sequence>
<dbReference type="EMBL" id="VISQ01000001">
    <property type="protein sequence ID" value="TVZ71555.1"/>
    <property type="molecule type" value="Genomic_DNA"/>
</dbReference>
<dbReference type="CDD" id="cd00882">
    <property type="entry name" value="Ras_like_GTPase"/>
    <property type="match status" value="1"/>
</dbReference>
<keyword evidence="1" id="KW-0547">Nucleotide-binding</keyword>
<gene>
    <name evidence="2" type="ORF">FHU10_4187</name>
</gene>
<proteinExistence type="inferred from homology"/>
<dbReference type="PANTHER" id="PTHR40453">
    <property type="entry name" value="PROTEIN YOEF"/>
    <property type="match status" value="1"/>
</dbReference>
<dbReference type="GO" id="GO:0005524">
    <property type="term" value="F:ATP binding"/>
    <property type="evidence" value="ECO:0007669"/>
    <property type="project" value="UniProtKB-UniRule"/>
</dbReference>
<evidence type="ECO:0000313" key="2">
    <source>
        <dbReference type="EMBL" id="TVZ71555.1"/>
    </source>
</evidence>
<evidence type="ECO:0000256" key="1">
    <source>
        <dbReference type="PIRNR" id="PIRNR036409"/>
    </source>
</evidence>
<dbReference type="AlphaFoldDB" id="A0A542D1Z5"/>
<dbReference type="NCBIfam" id="TIGR02528">
    <property type="entry name" value="EutP"/>
    <property type="match status" value="1"/>
</dbReference>
<dbReference type="PANTHER" id="PTHR40453:SF2">
    <property type="entry name" value="ACETATE KINASE EUTP-RELATED"/>
    <property type="match status" value="1"/>
</dbReference>
<reference evidence="2" key="1">
    <citation type="submission" date="2019-06" db="EMBL/GenBank/DDBJ databases">
        <authorList>
            <person name="Deangelis K."/>
            <person name="Huntemann M."/>
            <person name="Clum A."/>
            <person name="Pillay M."/>
            <person name="Palaniappan K."/>
            <person name="Varghese N."/>
            <person name="Mikhailova N."/>
            <person name="Stamatis D."/>
            <person name="Reddy T."/>
            <person name="Daum C."/>
            <person name="Shapiro N."/>
            <person name="Ivanova N."/>
            <person name="Kyrpides N."/>
            <person name="Woyke T."/>
        </authorList>
    </citation>
    <scope>NUCLEOTIDE SEQUENCE [LARGE SCALE GENOMIC DNA]</scope>
    <source>
        <strain evidence="2">128R</strain>
    </source>
</reference>